<dbReference type="EMBL" id="JAFIQS010000001">
    <property type="protein sequence ID" value="KAG5174115.1"/>
    <property type="molecule type" value="Genomic_DNA"/>
</dbReference>
<dbReference type="PANTHER" id="PTHR15944:SF0">
    <property type="entry name" value="PRENYLCYSTEINE LYASE DOMAIN-CONTAINING PROTEIN"/>
    <property type="match status" value="1"/>
</dbReference>
<protein>
    <recommendedName>
        <fullName evidence="9">Prenylcysteine lyase domain-containing protein</fullName>
    </recommendedName>
</protein>
<feature type="domain" description="Prenylcysteine lyase" evidence="9">
    <location>
        <begin position="154"/>
        <end position="487"/>
    </location>
</feature>
<evidence type="ECO:0000256" key="2">
    <source>
        <dbReference type="ARBA" id="ARBA00009967"/>
    </source>
</evidence>
<dbReference type="Pfam" id="PF13450">
    <property type="entry name" value="NAD_binding_8"/>
    <property type="match status" value="1"/>
</dbReference>
<evidence type="ECO:0000256" key="1">
    <source>
        <dbReference type="ARBA" id="ARBA00001974"/>
    </source>
</evidence>
<evidence type="ECO:0000256" key="7">
    <source>
        <dbReference type="ARBA" id="ARBA00023180"/>
    </source>
</evidence>
<dbReference type="GO" id="GO:0030328">
    <property type="term" value="P:prenylcysteine catabolic process"/>
    <property type="evidence" value="ECO:0007669"/>
    <property type="project" value="InterPro"/>
</dbReference>
<dbReference type="SUPFAM" id="SSF51905">
    <property type="entry name" value="FAD/NAD(P)-binding domain"/>
    <property type="match status" value="1"/>
</dbReference>
<keyword evidence="3" id="KW-0285">Flavoprotein</keyword>
<comment type="cofactor">
    <cofactor evidence="1">
        <name>FAD</name>
        <dbReference type="ChEBI" id="CHEBI:57692"/>
    </cofactor>
</comment>
<evidence type="ECO:0000259" key="9">
    <source>
        <dbReference type="Pfam" id="PF07156"/>
    </source>
</evidence>
<keyword evidence="4 8" id="KW-0732">Signal</keyword>
<dbReference type="InterPro" id="IPR010795">
    <property type="entry name" value="Prenylcys_lyase"/>
</dbReference>
<evidence type="ECO:0000256" key="3">
    <source>
        <dbReference type="ARBA" id="ARBA00022630"/>
    </source>
</evidence>
<evidence type="ECO:0000256" key="5">
    <source>
        <dbReference type="ARBA" id="ARBA00022827"/>
    </source>
</evidence>
<dbReference type="Gene3D" id="3.50.50.60">
    <property type="entry name" value="FAD/NAD(P)-binding domain"/>
    <property type="match status" value="1"/>
</dbReference>
<dbReference type="OrthoDB" id="437369at2759"/>
<organism evidence="10">
    <name type="scientific">Psilocybe cubensis</name>
    <name type="common">Psychedelic mushroom</name>
    <name type="synonym">Stropharia cubensis</name>
    <dbReference type="NCBI Taxonomy" id="181762"/>
    <lineage>
        <taxon>Eukaryota</taxon>
        <taxon>Fungi</taxon>
        <taxon>Dikarya</taxon>
        <taxon>Basidiomycota</taxon>
        <taxon>Agaricomycotina</taxon>
        <taxon>Agaricomycetes</taxon>
        <taxon>Agaricomycetidae</taxon>
        <taxon>Agaricales</taxon>
        <taxon>Agaricineae</taxon>
        <taxon>Strophariaceae</taxon>
        <taxon>Psilocybe</taxon>
    </lineage>
</organism>
<comment type="similarity">
    <text evidence="2">Belongs to the prenylcysteine oxidase family.</text>
</comment>
<name>A0A8H7Y5E6_PSICU</name>
<accession>A0A8H7Y5E6</accession>
<proteinExistence type="inferred from homology"/>
<dbReference type="GO" id="GO:0001735">
    <property type="term" value="F:prenylcysteine oxidase activity"/>
    <property type="evidence" value="ECO:0007669"/>
    <property type="project" value="InterPro"/>
</dbReference>
<dbReference type="PIRSF" id="PIRSF036292">
    <property type="entry name" value="Prenylcysteine_oxidase"/>
    <property type="match status" value="1"/>
</dbReference>
<gene>
    <name evidence="10" type="ORF">JR316_000773</name>
</gene>
<dbReference type="Pfam" id="PF07156">
    <property type="entry name" value="Prenylcys_lyase"/>
    <property type="match status" value="1"/>
</dbReference>
<keyword evidence="6" id="KW-0560">Oxidoreductase</keyword>
<comment type="caution">
    <text evidence="10">The sequence shown here is derived from an EMBL/GenBank/DDBJ whole genome shotgun (WGS) entry which is preliminary data.</text>
</comment>
<keyword evidence="7" id="KW-0325">Glycoprotein</keyword>
<reference evidence="10" key="1">
    <citation type="submission" date="2021-02" db="EMBL/GenBank/DDBJ databases">
        <title>Psilocybe cubensis genome.</title>
        <authorList>
            <person name="Mckernan K.J."/>
            <person name="Crawford S."/>
            <person name="Trippe A."/>
            <person name="Kane L.T."/>
            <person name="Mclaughlin S."/>
        </authorList>
    </citation>
    <scope>NUCLEOTIDE SEQUENCE [LARGE SCALE GENOMIC DNA]</scope>
    <source>
        <strain evidence="10">MGC-MH-2018</strain>
    </source>
</reference>
<dbReference type="InterPro" id="IPR036188">
    <property type="entry name" value="FAD/NAD-bd_sf"/>
</dbReference>
<keyword evidence="5" id="KW-0274">FAD</keyword>
<sequence length="529" mass="58901">MKFPPWLLLIPAAHAFQLPFHLPKFFSSPSIVSTPHLDQPATPPIPRIAIIGAGAAGSSAAFWISKAKLRFGLDVVVDVYESNSYIGGRSTTVYPYNNRSLTELELGASIFVEANKNLWRASDEFNLTRRKFEDQDYATGIWDGQQLLLSFTGSWWDTAKLLWRYGILSPRRAEAFVRNMINRFLVFYSSDTPKWDSIATLADTLGWTELTNRTTAEYVMAQGVSQKYTSEVIEAATRVNYGQNVDYIHALEGACAMAGTGASGVAGGNFQIFENFLNRSGANVYLNTPVSSVLPSSSSSQLWALKSARGTIDYQAVIVAAPFQSTGITFPLTVADQVPEVPYVHLHVTLLTTSSPFPNPAYFGLPPNSELPRMMLTTYQGARTGGKKPEFNSLSYHGEIGNGEWAVKIFSEEEISDEWLANMFLGKVGWVLRKVWDAYPKLPPTTTFPPVKLERGLYYVNSFEPFISTMETETISSRNVVDLMLNEEFNASICGRRISAFENDNQEGVQTPPTTQEFEQKDFVFGWDC</sequence>
<feature type="signal peptide" evidence="8">
    <location>
        <begin position="1"/>
        <end position="15"/>
    </location>
</feature>
<dbReference type="InterPro" id="IPR017046">
    <property type="entry name" value="Prenylcysteine_Oxase1"/>
</dbReference>
<dbReference type="GO" id="GO:0030327">
    <property type="term" value="P:prenylated protein catabolic process"/>
    <property type="evidence" value="ECO:0007669"/>
    <property type="project" value="TreeGrafter"/>
</dbReference>
<evidence type="ECO:0000256" key="4">
    <source>
        <dbReference type="ARBA" id="ARBA00022729"/>
    </source>
</evidence>
<dbReference type="AlphaFoldDB" id="A0A8H7Y5E6"/>
<evidence type="ECO:0000256" key="8">
    <source>
        <dbReference type="SAM" id="SignalP"/>
    </source>
</evidence>
<evidence type="ECO:0000313" key="10">
    <source>
        <dbReference type="EMBL" id="KAG5174115.1"/>
    </source>
</evidence>
<evidence type="ECO:0000256" key="6">
    <source>
        <dbReference type="ARBA" id="ARBA00023002"/>
    </source>
</evidence>
<feature type="chain" id="PRO_5034440334" description="Prenylcysteine lyase domain-containing protein" evidence="8">
    <location>
        <begin position="16"/>
        <end position="529"/>
    </location>
</feature>
<dbReference type="PANTHER" id="PTHR15944">
    <property type="entry name" value="FARNESYLCYSTEINE LYASE"/>
    <property type="match status" value="1"/>
</dbReference>